<evidence type="ECO:0000313" key="2">
    <source>
        <dbReference type="EMBL" id="EKR63144.1"/>
    </source>
</evidence>
<comment type="caution">
    <text evidence="2">The sequence shown here is derived from an EMBL/GenBank/DDBJ whole genome shotgun (WGS) entry which is preliminary data.</text>
</comment>
<feature type="transmembrane region" description="Helical" evidence="1">
    <location>
        <begin position="54"/>
        <end position="74"/>
    </location>
</feature>
<protein>
    <submittedName>
        <fullName evidence="2">Uncharacterized protein</fullName>
    </submittedName>
</protein>
<proteinExistence type="predicted"/>
<evidence type="ECO:0000256" key="1">
    <source>
        <dbReference type="SAM" id="Phobius"/>
    </source>
</evidence>
<evidence type="ECO:0000313" key="3">
    <source>
        <dbReference type="Proteomes" id="UP000001338"/>
    </source>
</evidence>
<keyword evidence="1" id="KW-0812">Transmembrane</keyword>
<organism evidence="2 3">
    <name type="scientific">Leptospira weilii str. 2006001853</name>
    <dbReference type="NCBI Taxonomy" id="1001589"/>
    <lineage>
        <taxon>Bacteria</taxon>
        <taxon>Pseudomonadati</taxon>
        <taxon>Spirochaetota</taxon>
        <taxon>Spirochaetia</taxon>
        <taxon>Leptospirales</taxon>
        <taxon>Leptospiraceae</taxon>
        <taxon>Leptospira</taxon>
    </lineage>
</organism>
<dbReference type="Proteomes" id="UP000001338">
    <property type="component" value="Unassembled WGS sequence"/>
</dbReference>
<reference evidence="2 3" key="1">
    <citation type="submission" date="2012-10" db="EMBL/GenBank/DDBJ databases">
        <authorList>
            <person name="Harkins D.M."/>
            <person name="Durkin A.S."/>
            <person name="Brinkac L.M."/>
            <person name="Haft D.H."/>
            <person name="Selengut J.D."/>
            <person name="Sanka R."/>
            <person name="DePew J."/>
            <person name="Purushe J."/>
            <person name="Whelen A.C."/>
            <person name="Vinetz J.M."/>
            <person name="Sutton G.G."/>
            <person name="Nierman W.C."/>
            <person name="Fouts D.E."/>
        </authorList>
    </citation>
    <scope>NUCLEOTIDE SEQUENCE [LARGE SCALE GENOMIC DNA]</scope>
    <source>
        <strain evidence="2 3">2006001853</strain>
    </source>
</reference>
<dbReference type="EMBL" id="AFLV02000062">
    <property type="protein sequence ID" value="EKR63144.1"/>
    <property type="molecule type" value="Genomic_DNA"/>
</dbReference>
<name>A0A828Z066_9LEPT</name>
<dbReference type="AlphaFoldDB" id="A0A828Z066"/>
<accession>A0A828Z066</accession>
<dbReference type="NCBIfam" id="NF047433">
    <property type="entry name" value="Lepto_7_Nterm"/>
    <property type="match status" value="1"/>
</dbReference>
<keyword evidence="1" id="KW-1133">Transmembrane helix</keyword>
<sequence>MNFIERKKFFLVDSSLRFLFLLFFLGERRAKLDDLESLKLENNKQQSEKYMKSKLYFLFLFYLFFFFGLSLNAADIVRLKNGLIHRGKVLLEDEEKILLAEHDDYIRYINKENVLGVTYEKPRDKNKSMFFSSDKISKPESARTNPYAGIAAPIEREPPHANSQGNETTIDITHEIVSDFIWRGLSFSGEMANRRRNDSYASATFVPSYQPTININTPLKGFMIQFWGNFQLTERNDRNNDGRLQLFPGGPGPSYPGQGNPFIAPNPDLLNQSCVYDTQNNLLSGNYATGPTCGGLVPKPYKEQNGMKRADGLFYAFYYTFEKSSWGKFTVGTWFYNTFHKNSAYVSAPLGGYNSLAAQGVSSSNNTSNQVTRLAWQEYYIFWQLPEFSFLPFISYLTPTISFYTQISAENASLAAGKNYLSIYLSHEYFKEDFFRIAPAVNIGYEMSNNIVDNRYGIQDITSSLTFYFGKFFIKGNHVYRPNLYMYDTDNYYGATGGYVNRNMKDGLIVDPSKVNGPLNQFLLDQIASSPLIPDAGDGSLRQMIRESYLLQKIPAHLFWFSIGFSHNF</sequence>
<gene>
    <name evidence="2" type="ORF">LEP1GSC036_3026</name>
</gene>
<keyword evidence="1" id="KW-0472">Membrane</keyword>